<protein>
    <recommendedName>
        <fullName evidence="1">Integrase core domain-containing protein</fullName>
    </recommendedName>
</protein>
<dbReference type="AlphaFoldDB" id="A0AAW1ZG92"/>
<evidence type="ECO:0000259" key="1">
    <source>
        <dbReference type="Pfam" id="PF24764"/>
    </source>
</evidence>
<dbReference type="Proteomes" id="UP001479290">
    <property type="component" value="Unassembled WGS sequence"/>
</dbReference>
<gene>
    <name evidence="2" type="ORF">ABG768_008212</name>
    <name evidence="3" type="ORF">ABG768_008216</name>
</gene>
<dbReference type="Pfam" id="PF24764">
    <property type="entry name" value="rva_4"/>
    <property type="match status" value="1"/>
</dbReference>
<dbReference type="EMBL" id="JAWDJR010000016">
    <property type="protein sequence ID" value="KAK9960355.1"/>
    <property type="molecule type" value="Genomic_DNA"/>
</dbReference>
<name>A0AAW1ZG92_CULAL</name>
<reference evidence="2 4" key="1">
    <citation type="submission" date="2024-05" db="EMBL/GenBank/DDBJ databases">
        <title>A high-quality chromosomal-level genome assembly of Topmouth culter (Culter alburnus).</title>
        <authorList>
            <person name="Zhao H."/>
        </authorList>
    </citation>
    <scope>NUCLEOTIDE SEQUENCE [LARGE SCALE GENOMIC DNA]</scope>
    <source>
        <strain evidence="2">CATC2023</strain>
        <tissue evidence="2">Muscle</tissue>
    </source>
</reference>
<evidence type="ECO:0000313" key="4">
    <source>
        <dbReference type="Proteomes" id="UP001479290"/>
    </source>
</evidence>
<feature type="non-terminal residue" evidence="2">
    <location>
        <position position="1"/>
    </location>
</feature>
<accession>A0AAW1ZG92</accession>
<evidence type="ECO:0000313" key="2">
    <source>
        <dbReference type="EMBL" id="KAK9960351.1"/>
    </source>
</evidence>
<evidence type="ECO:0000313" key="3">
    <source>
        <dbReference type="EMBL" id="KAK9960355.1"/>
    </source>
</evidence>
<dbReference type="InterPro" id="IPR058913">
    <property type="entry name" value="Integrase_dom_put"/>
</dbReference>
<sequence length="63" mass="7205">IERLWRDVSVAVTSIYYNIPHTLEDSHLLDISSSSHLFSCHYVFLKASRPAWMSLERGGTTIP</sequence>
<keyword evidence="4" id="KW-1185">Reference proteome</keyword>
<organism evidence="2 4">
    <name type="scientific">Culter alburnus</name>
    <name type="common">Topmouth culter</name>
    <dbReference type="NCBI Taxonomy" id="194366"/>
    <lineage>
        <taxon>Eukaryota</taxon>
        <taxon>Metazoa</taxon>
        <taxon>Chordata</taxon>
        <taxon>Craniata</taxon>
        <taxon>Vertebrata</taxon>
        <taxon>Euteleostomi</taxon>
        <taxon>Actinopterygii</taxon>
        <taxon>Neopterygii</taxon>
        <taxon>Teleostei</taxon>
        <taxon>Ostariophysi</taxon>
        <taxon>Cypriniformes</taxon>
        <taxon>Xenocyprididae</taxon>
        <taxon>Xenocypridinae</taxon>
        <taxon>Culter</taxon>
    </lineage>
</organism>
<feature type="domain" description="Integrase core" evidence="1">
    <location>
        <begin position="1"/>
        <end position="47"/>
    </location>
</feature>
<comment type="caution">
    <text evidence="2">The sequence shown here is derived from an EMBL/GenBank/DDBJ whole genome shotgun (WGS) entry which is preliminary data.</text>
</comment>
<dbReference type="EMBL" id="JAWDJR010000016">
    <property type="protein sequence ID" value="KAK9960351.1"/>
    <property type="molecule type" value="Genomic_DNA"/>
</dbReference>
<proteinExistence type="predicted"/>